<dbReference type="InterPro" id="IPR013324">
    <property type="entry name" value="RNA_pol_sigma_r3/r4-like"/>
</dbReference>
<evidence type="ECO:0000256" key="4">
    <source>
        <dbReference type="ARBA" id="ARBA00023125"/>
    </source>
</evidence>
<dbReference type="RefSeq" id="WP_197443851.1">
    <property type="nucleotide sequence ID" value="NZ_CP036275.1"/>
</dbReference>
<name>A0A517ZEP9_9PLAN</name>
<dbReference type="Pfam" id="PF04542">
    <property type="entry name" value="Sigma70_r2"/>
    <property type="match status" value="1"/>
</dbReference>
<dbReference type="GO" id="GO:0006352">
    <property type="term" value="P:DNA-templated transcription initiation"/>
    <property type="evidence" value="ECO:0007669"/>
    <property type="project" value="InterPro"/>
</dbReference>
<dbReference type="PANTHER" id="PTHR43133:SF8">
    <property type="entry name" value="RNA POLYMERASE SIGMA FACTOR HI_1459-RELATED"/>
    <property type="match status" value="1"/>
</dbReference>
<dbReference type="InterPro" id="IPR013325">
    <property type="entry name" value="RNA_pol_sigma_r2"/>
</dbReference>
<organism evidence="7 8">
    <name type="scientific">Maioricimonas rarisocia</name>
    <dbReference type="NCBI Taxonomy" id="2528026"/>
    <lineage>
        <taxon>Bacteria</taxon>
        <taxon>Pseudomonadati</taxon>
        <taxon>Planctomycetota</taxon>
        <taxon>Planctomycetia</taxon>
        <taxon>Planctomycetales</taxon>
        <taxon>Planctomycetaceae</taxon>
        <taxon>Maioricimonas</taxon>
    </lineage>
</organism>
<evidence type="ECO:0000256" key="5">
    <source>
        <dbReference type="ARBA" id="ARBA00023163"/>
    </source>
</evidence>
<accession>A0A517ZEP9</accession>
<dbReference type="Proteomes" id="UP000320496">
    <property type="component" value="Chromosome"/>
</dbReference>
<dbReference type="Gene3D" id="1.10.1740.10">
    <property type="match status" value="1"/>
</dbReference>
<proteinExistence type="inferred from homology"/>
<sequence length="211" mass="23669">MTDSGVLFGRADSDTQTSISLLMRAKARDDVAWFQLVQLFSPLVYHWCRQWGLNSHDSENVAQDVFAVVSAKLKDFEKRPHTGAFRGWLKQITRRKLIDFSRAAQGRPRAIGGSNGYALAATAAVVDNDDSVSREIQFLYERAVTIIRGRFSERDWKAFYEFVVNGRSSKEIAAELDMSVNSVYLAKSRILSVLRAEFAGLIEGFDSDSSS</sequence>
<feature type="domain" description="RNA polymerase sigma-70 region 2" evidence="6">
    <location>
        <begin position="36"/>
        <end position="105"/>
    </location>
</feature>
<keyword evidence="2" id="KW-0805">Transcription regulation</keyword>
<evidence type="ECO:0000256" key="1">
    <source>
        <dbReference type="ARBA" id="ARBA00010641"/>
    </source>
</evidence>
<keyword evidence="4" id="KW-0238">DNA-binding</keyword>
<comment type="similarity">
    <text evidence="1">Belongs to the sigma-70 factor family. ECF subfamily.</text>
</comment>
<evidence type="ECO:0000256" key="3">
    <source>
        <dbReference type="ARBA" id="ARBA00023082"/>
    </source>
</evidence>
<dbReference type="SUPFAM" id="SSF88659">
    <property type="entry name" value="Sigma3 and sigma4 domains of RNA polymerase sigma factors"/>
    <property type="match status" value="1"/>
</dbReference>
<reference evidence="7 8" key="1">
    <citation type="submission" date="2019-02" db="EMBL/GenBank/DDBJ databases">
        <title>Deep-cultivation of Planctomycetes and their phenomic and genomic characterization uncovers novel biology.</title>
        <authorList>
            <person name="Wiegand S."/>
            <person name="Jogler M."/>
            <person name="Boedeker C."/>
            <person name="Pinto D."/>
            <person name="Vollmers J."/>
            <person name="Rivas-Marin E."/>
            <person name="Kohn T."/>
            <person name="Peeters S.H."/>
            <person name="Heuer A."/>
            <person name="Rast P."/>
            <person name="Oberbeckmann S."/>
            <person name="Bunk B."/>
            <person name="Jeske O."/>
            <person name="Meyerdierks A."/>
            <person name="Storesund J.E."/>
            <person name="Kallscheuer N."/>
            <person name="Luecker S."/>
            <person name="Lage O.M."/>
            <person name="Pohl T."/>
            <person name="Merkel B.J."/>
            <person name="Hornburger P."/>
            <person name="Mueller R.-W."/>
            <person name="Bruemmer F."/>
            <person name="Labrenz M."/>
            <person name="Spormann A.M."/>
            <person name="Op den Camp H."/>
            <person name="Overmann J."/>
            <person name="Amann R."/>
            <person name="Jetten M.S.M."/>
            <person name="Mascher T."/>
            <person name="Medema M.H."/>
            <person name="Devos D.P."/>
            <person name="Kaster A.-K."/>
            <person name="Ovreas L."/>
            <person name="Rohde M."/>
            <person name="Galperin M.Y."/>
            <person name="Jogler C."/>
        </authorList>
    </citation>
    <scope>NUCLEOTIDE SEQUENCE [LARGE SCALE GENOMIC DNA]</scope>
    <source>
        <strain evidence="7 8">Mal4</strain>
    </source>
</reference>
<keyword evidence="8" id="KW-1185">Reference proteome</keyword>
<dbReference type="SUPFAM" id="SSF88946">
    <property type="entry name" value="Sigma2 domain of RNA polymerase sigma factors"/>
    <property type="match status" value="1"/>
</dbReference>
<dbReference type="PANTHER" id="PTHR43133">
    <property type="entry name" value="RNA POLYMERASE ECF-TYPE SIGMA FACTO"/>
    <property type="match status" value="1"/>
</dbReference>
<dbReference type="InterPro" id="IPR014284">
    <property type="entry name" value="RNA_pol_sigma-70_dom"/>
</dbReference>
<gene>
    <name evidence="7" type="ORF">Mal4_53100</name>
</gene>
<dbReference type="GO" id="GO:0016987">
    <property type="term" value="F:sigma factor activity"/>
    <property type="evidence" value="ECO:0007669"/>
    <property type="project" value="UniProtKB-KW"/>
</dbReference>
<evidence type="ECO:0000256" key="2">
    <source>
        <dbReference type="ARBA" id="ARBA00023015"/>
    </source>
</evidence>
<dbReference type="KEGG" id="mri:Mal4_53100"/>
<evidence type="ECO:0000313" key="7">
    <source>
        <dbReference type="EMBL" id="QDU40947.1"/>
    </source>
</evidence>
<dbReference type="GO" id="GO:0003677">
    <property type="term" value="F:DNA binding"/>
    <property type="evidence" value="ECO:0007669"/>
    <property type="project" value="UniProtKB-KW"/>
</dbReference>
<dbReference type="InterPro" id="IPR039425">
    <property type="entry name" value="RNA_pol_sigma-70-like"/>
</dbReference>
<protein>
    <submittedName>
        <fullName evidence="7">RNA polymerase sigma factor RpoE</fullName>
    </submittedName>
</protein>
<dbReference type="AlphaFoldDB" id="A0A517ZEP9"/>
<evidence type="ECO:0000259" key="6">
    <source>
        <dbReference type="Pfam" id="PF04542"/>
    </source>
</evidence>
<evidence type="ECO:0000313" key="8">
    <source>
        <dbReference type="Proteomes" id="UP000320496"/>
    </source>
</evidence>
<dbReference type="EMBL" id="CP036275">
    <property type="protein sequence ID" value="QDU40947.1"/>
    <property type="molecule type" value="Genomic_DNA"/>
</dbReference>
<dbReference type="InterPro" id="IPR007627">
    <property type="entry name" value="RNA_pol_sigma70_r2"/>
</dbReference>
<keyword evidence="3" id="KW-0731">Sigma factor</keyword>
<dbReference type="NCBIfam" id="TIGR02937">
    <property type="entry name" value="sigma70-ECF"/>
    <property type="match status" value="1"/>
</dbReference>
<keyword evidence="5" id="KW-0804">Transcription</keyword>